<evidence type="ECO:0000259" key="2">
    <source>
        <dbReference type="Pfam" id="PF07007"/>
    </source>
</evidence>
<feature type="chain" id="PRO_5045561956" evidence="1">
    <location>
        <begin position="31"/>
        <end position="142"/>
    </location>
</feature>
<reference evidence="3" key="1">
    <citation type="submission" date="2022-03" db="EMBL/GenBank/DDBJ databases">
        <title>Identification of a novel bacterium isolated from mangrove sediments.</title>
        <authorList>
            <person name="Pan X."/>
        </authorList>
    </citation>
    <scope>NUCLEOTIDE SEQUENCE</scope>
    <source>
        <strain evidence="3">B1949</strain>
    </source>
</reference>
<keyword evidence="4" id="KW-1185">Reference proteome</keyword>
<dbReference type="Gene3D" id="1.20.1270.180">
    <property type="match status" value="1"/>
</dbReference>
<evidence type="ECO:0000313" key="4">
    <source>
        <dbReference type="Proteomes" id="UP001162881"/>
    </source>
</evidence>
<sequence>MMTKGLIVAAMGLVGSAGLAGFMGSGALHAQDWQEIEKHYTPAYTKCLDGPAAASGDQSALAQCSLDEVTRQEARIDAALAKAPADKVEALRAGQSKWKEDRGTLCEEEAKSLVGEATKRMARADCSLDETIRRLITIEAVK</sequence>
<name>A0ABT0B9Z5_9SPHN</name>
<accession>A0ABT0B9Z5</accession>
<feature type="domain" description="Lysozyme inhibitor LprI-like N-terminal" evidence="2">
    <location>
        <begin position="53"/>
        <end position="135"/>
    </location>
</feature>
<dbReference type="EMBL" id="JALHLF010000008">
    <property type="protein sequence ID" value="MCJ2181843.1"/>
    <property type="molecule type" value="Genomic_DNA"/>
</dbReference>
<organism evidence="3 4">
    <name type="scientific">Novosphingobium organovorum</name>
    <dbReference type="NCBI Taxonomy" id="2930092"/>
    <lineage>
        <taxon>Bacteria</taxon>
        <taxon>Pseudomonadati</taxon>
        <taxon>Pseudomonadota</taxon>
        <taxon>Alphaproteobacteria</taxon>
        <taxon>Sphingomonadales</taxon>
        <taxon>Sphingomonadaceae</taxon>
        <taxon>Novosphingobium</taxon>
    </lineage>
</organism>
<comment type="caution">
    <text evidence="3">The sequence shown here is derived from an EMBL/GenBank/DDBJ whole genome shotgun (WGS) entry which is preliminary data.</text>
</comment>
<gene>
    <name evidence="3" type="ORF">MTR62_03850</name>
</gene>
<protein>
    <submittedName>
        <fullName evidence="3">Lysozyme inhibitor LprI family protein</fullName>
    </submittedName>
</protein>
<proteinExistence type="predicted"/>
<feature type="signal peptide" evidence="1">
    <location>
        <begin position="1"/>
        <end position="30"/>
    </location>
</feature>
<keyword evidence="1" id="KW-0732">Signal</keyword>
<dbReference type="RefSeq" id="WP_244017140.1">
    <property type="nucleotide sequence ID" value="NZ_JALHLF010000008.1"/>
</dbReference>
<dbReference type="Pfam" id="PF07007">
    <property type="entry name" value="LprI"/>
    <property type="match status" value="1"/>
</dbReference>
<evidence type="ECO:0000313" key="3">
    <source>
        <dbReference type="EMBL" id="MCJ2181843.1"/>
    </source>
</evidence>
<evidence type="ECO:0000256" key="1">
    <source>
        <dbReference type="SAM" id="SignalP"/>
    </source>
</evidence>
<dbReference type="InterPro" id="IPR009739">
    <property type="entry name" value="LprI-like_N"/>
</dbReference>
<dbReference type="Proteomes" id="UP001162881">
    <property type="component" value="Unassembled WGS sequence"/>
</dbReference>